<accession>A0ABR8XFS2</accession>
<sequence length="295" mass="34263">MKKWGFLLLLLLCLFLAFIYKETLFESKVDKPKIEVEKYDQHGIAEYERAFENNLQTNITEEQIFQGDLLLINNEHPVHQESIKTDVINLSTHNELTQGYVLLGSKNYMSMDIAHKFSDMIADAGKDGLHHFAITSGFRSFEEQKILYEQMGSNLALPPGYSEHNLGLSLDVGSTQMKMEDAPEGKWIEKNAWKYGFILRYPENKTDITGIQYEPWHIRYVGLPHSAIMKEEDFVLEEYLDYLKEKKKVSTKIEGKKYTVSYYPFSENMTINLPKNHKYEISGDNMDGIIVTIYE</sequence>
<dbReference type="EMBL" id="JACSQA010000030">
    <property type="protein sequence ID" value="MBD8028091.1"/>
    <property type="molecule type" value="Genomic_DNA"/>
</dbReference>
<evidence type="ECO:0000259" key="1">
    <source>
        <dbReference type="Pfam" id="PF02557"/>
    </source>
</evidence>
<dbReference type="PANTHER" id="PTHR34385">
    <property type="entry name" value="D-ALANYL-D-ALANINE CARBOXYPEPTIDASE"/>
    <property type="match status" value="1"/>
</dbReference>
<reference evidence="2 3" key="1">
    <citation type="submission" date="2020-08" db="EMBL/GenBank/DDBJ databases">
        <title>A Genomic Blueprint of the Chicken Gut Microbiome.</title>
        <authorList>
            <person name="Gilroy R."/>
            <person name="Ravi A."/>
            <person name="Getino M."/>
            <person name="Pursley I."/>
            <person name="Horton D.L."/>
            <person name="Alikhan N.-F."/>
            <person name="Baker D."/>
            <person name="Gharbi K."/>
            <person name="Hall N."/>
            <person name="Watson M."/>
            <person name="Adriaenssens E.M."/>
            <person name="Foster-Nyarko E."/>
            <person name="Jarju S."/>
            <person name="Secka A."/>
            <person name="Antonio M."/>
            <person name="Oren A."/>
            <person name="Chaudhuri R."/>
            <person name="La Ragione R.M."/>
            <person name="Hildebrand F."/>
            <person name="Pallen M.J."/>
        </authorList>
    </citation>
    <scope>NUCLEOTIDE SEQUENCE [LARGE SCALE GENOMIC DNA]</scope>
    <source>
        <strain evidence="2 3">Re31</strain>
    </source>
</reference>
<dbReference type="NCBIfam" id="NF000472">
    <property type="entry name" value="vanY_AFMPt"/>
    <property type="match status" value="1"/>
</dbReference>
<gene>
    <name evidence="2" type="primary">vanY</name>
    <name evidence="2" type="ORF">H9636_15690</name>
</gene>
<organism evidence="2 3">
    <name type="scientific">Ureibacillus galli</name>
    <dbReference type="NCBI Taxonomy" id="2762222"/>
    <lineage>
        <taxon>Bacteria</taxon>
        <taxon>Bacillati</taxon>
        <taxon>Bacillota</taxon>
        <taxon>Bacilli</taxon>
        <taxon>Bacillales</taxon>
        <taxon>Caryophanaceae</taxon>
        <taxon>Ureibacillus</taxon>
    </lineage>
</organism>
<dbReference type="GO" id="GO:0004180">
    <property type="term" value="F:carboxypeptidase activity"/>
    <property type="evidence" value="ECO:0007669"/>
    <property type="project" value="UniProtKB-KW"/>
</dbReference>
<evidence type="ECO:0000313" key="3">
    <source>
        <dbReference type="Proteomes" id="UP000640930"/>
    </source>
</evidence>
<evidence type="ECO:0000313" key="2">
    <source>
        <dbReference type="EMBL" id="MBD8028091.1"/>
    </source>
</evidence>
<dbReference type="Pfam" id="PF02557">
    <property type="entry name" value="VanY"/>
    <property type="match status" value="1"/>
</dbReference>
<keyword evidence="2" id="KW-0645">Protease</keyword>
<keyword evidence="2" id="KW-0121">Carboxypeptidase</keyword>
<comment type="caution">
    <text evidence="2">The sequence shown here is derived from an EMBL/GenBank/DDBJ whole genome shotgun (WGS) entry which is preliminary data.</text>
</comment>
<keyword evidence="3" id="KW-1185">Reference proteome</keyword>
<dbReference type="Gene3D" id="3.30.200.180">
    <property type="match status" value="1"/>
</dbReference>
<feature type="domain" description="D-alanyl-D-alanine carboxypeptidase-like core" evidence="1">
    <location>
        <begin position="107"/>
        <end position="222"/>
    </location>
</feature>
<proteinExistence type="predicted"/>
<dbReference type="InterPro" id="IPR052179">
    <property type="entry name" value="DD-CPase-like"/>
</dbReference>
<keyword evidence="2" id="KW-0378">Hydrolase</keyword>
<dbReference type="InterPro" id="IPR003709">
    <property type="entry name" value="VanY-like_core_dom"/>
</dbReference>
<dbReference type="Gene3D" id="3.30.1380.10">
    <property type="match status" value="1"/>
</dbReference>
<dbReference type="PANTHER" id="PTHR34385:SF1">
    <property type="entry name" value="PEPTIDOGLYCAN L-ALANYL-D-GLUTAMATE ENDOPEPTIDASE CWLK"/>
    <property type="match status" value="1"/>
</dbReference>
<name>A0ABR8XFS2_9BACL</name>
<dbReference type="Proteomes" id="UP000640930">
    <property type="component" value="Unassembled WGS sequence"/>
</dbReference>
<dbReference type="InterPro" id="IPR009045">
    <property type="entry name" value="Zn_M74/Hedgehog-like"/>
</dbReference>
<dbReference type="InterPro" id="IPR058193">
    <property type="entry name" value="VanY/YodJ_core_dom"/>
</dbReference>
<dbReference type="CDD" id="cd14852">
    <property type="entry name" value="LD-carboxypeptidase"/>
    <property type="match status" value="1"/>
</dbReference>
<dbReference type="RefSeq" id="WP_191708506.1">
    <property type="nucleotide sequence ID" value="NZ_JACSQA010000030.1"/>
</dbReference>
<protein>
    <submittedName>
        <fullName evidence="2">VanY-A/VanY-F/VanY-M family D-Ala-D-Ala carboxypeptidase</fullName>
    </submittedName>
</protein>
<dbReference type="SUPFAM" id="SSF55166">
    <property type="entry name" value="Hedgehog/DD-peptidase"/>
    <property type="match status" value="1"/>
</dbReference>